<keyword evidence="2" id="KW-0472">Membrane</keyword>
<evidence type="ECO:0000256" key="2">
    <source>
        <dbReference type="SAM" id="Phobius"/>
    </source>
</evidence>
<keyword evidence="2" id="KW-0812">Transmembrane</keyword>
<reference evidence="3" key="1">
    <citation type="submission" date="2022-11" db="EMBL/GenBank/DDBJ databases">
        <authorList>
            <person name="Kikuchi T."/>
        </authorList>
    </citation>
    <scope>NUCLEOTIDE SEQUENCE</scope>
    <source>
        <strain evidence="3">PS1010</strain>
    </source>
</reference>
<dbReference type="AlphaFoldDB" id="A0A9P1MY23"/>
<gene>
    <name evidence="3" type="ORF">CAMP_LOCUS2898</name>
</gene>
<keyword evidence="4" id="KW-1185">Reference proteome</keyword>
<proteinExistence type="predicted"/>
<name>A0A9P1MY23_9PELO</name>
<organism evidence="3 4">
    <name type="scientific">Caenorhabditis angaria</name>
    <dbReference type="NCBI Taxonomy" id="860376"/>
    <lineage>
        <taxon>Eukaryota</taxon>
        <taxon>Metazoa</taxon>
        <taxon>Ecdysozoa</taxon>
        <taxon>Nematoda</taxon>
        <taxon>Chromadorea</taxon>
        <taxon>Rhabditida</taxon>
        <taxon>Rhabditina</taxon>
        <taxon>Rhabditomorpha</taxon>
        <taxon>Rhabditoidea</taxon>
        <taxon>Rhabditidae</taxon>
        <taxon>Peloderinae</taxon>
        <taxon>Caenorhabditis</taxon>
    </lineage>
</organism>
<feature type="compositionally biased region" description="Basic and acidic residues" evidence="1">
    <location>
        <begin position="152"/>
        <end position="164"/>
    </location>
</feature>
<dbReference type="Proteomes" id="UP001152747">
    <property type="component" value="Unassembled WGS sequence"/>
</dbReference>
<evidence type="ECO:0000313" key="3">
    <source>
        <dbReference type="EMBL" id="CAI5440261.1"/>
    </source>
</evidence>
<dbReference type="OrthoDB" id="5836881at2759"/>
<dbReference type="EMBL" id="CANHGI010000001">
    <property type="protein sequence ID" value="CAI5440261.1"/>
    <property type="molecule type" value="Genomic_DNA"/>
</dbReference>
<evidence type="ECO:0000256" key="1">
    <source>
        <dbReference type="SAM" id="MobiDB-lite"/>
    </source>
</evidence>
<protein>
    <submittedName>
        <fullName evidence="3">Uncharacterized protein</fullName>
    </submittedName>
</protein>
<feature type="compositionally biased region" description="Low complexity" evidence="1">
    <location>
        <begin position="170"/>
        <end position="188"/>
    </location>
</feature>
<feature type="compositionally biased region" description="Basic and acidic residues" evidence="1">
    <location>
        <begin position="134"/>
        <end position="144"/>
    </location>
</feature>
<keyword evidence="2" id="KW-1133">Transmembrane helix</keyword>
<comment type="caution">
    <text evidence="3">The sequence shown here is derived from an EMBL/GenBank/DDBJ whole genome shotgun (WGS) entry which is preliminary data.</text>
</comment>
<feature type="region of interest" description="Disordered" evidence="1">
    <location>
        <begin position="88"/>
        <end position="107"/>
    </location>
</feature>
<evidence type="ECO:0000313" key="4">
    <source>
        <dbReference type="Proteomes" id="UP001152747"/>
    </source>
</evidence>
<feature type="transmembrane region" description="Helical" evidence="2">
    <location>
        <begin position="12"/>
        <end position="32"/>
    </location>
</feature>
<feature type="transmembrane region" description="Helical" evidence="2">
    <location>
        <begin position="38"/>
        <end position="56"/>
    </location>
</feature>
<feature type="region of interest" description="Disordered" evidence="1">
    <location>
        <begin position="134"/>
        <end position="188"/>
    </location>
</feature>
<accession>A0A9P1MY23</accession>
<sequence length="188" mass="21308">MNFENVRFISSILSIVSQGTIINLIASLFRNYRIPPCVAGLLLFATYFLASWFRLYGSWISRARRAVFNERNVMMTYQPRALTHGHLFCPEPPTPVPNASDADSSSSTLSATSAFAKARDEHYKNEFMIAEQMEKERNLAKKEQNPPTTLDNSKKPPETLRIEFSDDEATSSSDTRSPSNSDTKIYRI</sequence>